<dbReference type="Pfam" id="PF10140">
    <property type="entry name" value="YukC"/>
    <property type="match status" value="1"/>
</dbReference>
<name>A0ABW3KXK7_9BACI</name>
<evidence type="ECO:0000256" key="1">
    <source>
        <dbReference type="ARBA" id="ARBA00010163"/>
    </source>
</evidence>
<dbReference type="EMBL" id="JBHTKL010000001">
    <property type="protein sequence ID" value="MFD1017680.1"/>
    <property type="molecule type" value="Genomic_DNA"/>
</dbReference>
<dbReference type="InterPro" id="IPR018778">
    <property type="entry name" value="T7SS_EssB"/>
</dbReference>
<dbReference type="Proteomes" id="UP001596990">
    <property type="component" value="Unassembled WGS sequence"/>
</dbReference>
<protein>
    <submittedName>
        <fullName evidence="4">Type VII secretion protein EssB/YukC</fullName>
    </submittedName>
</protein>
<evidence type="ECO:0000256" key="3">
    <source>
        <dbReference type="SAM" id="Phobius"/>
    </source>
</evidence>
<reference evidence="5" key="1">
    <citation type="journal article" date="2019" name="Int. J. Syst. Evol. Microbiol.">
        <title>The Global Catalogue of Microorganisms (GCM) 10K type strain sequencing project: providing services to taxonomists for standard genome sequencing and annotation.</title>
        <authorList>
            <consortium name="The Broad Institute Genomics Platform"/>
            <consortium name="The Broad Institute Genome Sequencing Center for Infectious Disease"/>
            <person name="Wu L."/>
            <person name="Ma J."/>
        </authorList>
    </citation>
    <scope>NUCLEOTIDE SEQUENCE [LARGE SCALE GENOMIC DNA]</scope>
    <source>
        <strain evidence="5">CCUG 56607</strain>
    </source>
</reference>
<evidence type="ECO:0000256" key="2">
    <source>
        <dbReference type="SAM" id="Coils"/>
    </source>
</evidence>
<keyword evidence="2" id="KW-0175">Coiled coil</keyword>
<keyword evidence="3" id="KW-0812">Transmembrane</keyword>
<proteinExistence type="inferred from homology"/>
<dbReference type="RefSeq" id="WP_386055612.1">
    <property type="nucleotide sequence ID" value="NZ_JBHTKL010000001.1"/>
</dbReference>
<dbReference type="InterPro" id="IPR042565">
    <property type="entry name" value="T7SS_EssB_C"/>
</dbReference>
<accession>A0ABW3KXK7</accession>
<gene>
    <name evidence="4" type="ORF">ACFQ2J_00600</name>
</gene>
<dbReference type="Gene3D" id="1.10.510.10">
    <property type="entry name" value="Transferase(Phosphotransferase) domain 1"/>
    <property type="match status" value="1"/>
</dbReference>
<keyword evidence="3" id="KW-1133">Transmembrane helix</keyword>
<sequence length="443" mass="50507">MNYLPIDVQWNDKERTVNVVIPTNQTKMIENEQLAEFEKKSDYFFNLSNVRVNSKQIEFIYGVEQNYYPLSSLRRAPLYKVLGIIQHLFVLEELYGSQFNPLINPDNIFYSNDGTIKVAHRGLRGVIPPLEDTKEALFHEMKACMLSLFSRHSFDKIMTEGPDSLIWNESTVAQNIAKAGSLAELKAIVLTEKKKADDSRQTYLSKRGKIVALIGALMVGFLLGLATVFLWADQAEGENNEQLLKKQVDQVAAMKDELQQKEARVDAYEAMLAGEHELAVERLLSLENRGEFEEGLLLDAYLQLETAESLQKAAELDASLHPDIVLKLLAMNTDASRQVLMNMESEAPEVLIEQAYFNKDYEKVLSLNDTLDNSRSKRLAAHSHFELDQIKEAEALAKEVNDKGLQLKILTIKKEKIENNDKLDEDEKKEQLKKINEQIKELQ</sequence>
<feature type="transmembrane region" description="Helical" evidence="3">
    <location>
        <begin position="210"/>
        <end position="232"/>
    </location>
</feature>
<feature type="coiled-coil region" evidence="2">
    <location>
        <begin position="241"/>
        <end position="271"/>
    </location>
</feature>
<evidence type="ECO:0000313" key="4">
    <source>
        <dbReference type="EMBL" id="MFD1017680.1"/>
    </source>
</evidence>
<dbReference type="Gene3D" id="1.25.40.680">
    <property type="entry name" value="Type VII secretion system EssB, C-terminal-like domain"/>
    <property type="match status" value="1"/>
</dbReference>
<evidence type="ECO:0000313" key="5">
    <source>
        <dbReference type="Proteomes" id="UP001596990"/>
    </source>
</evidence>
<comment type="similarity">
    <text evidence="1">Belongs to the EssB family.</text>
</comment>
<keyword evidence="3" id="KW-0472">Membrane</keyword>
<keyword evidence="5" id="KW-1185">Reference proteome</keyword>
<comment type="caution">
    <text evidence="4">The sequence shown here is derived from an EMBL/GenBank/DDBJ whole genome shotgun (WGS) entry which is preliminary data.</text>
</comment>
<organism evidence="4 5">
    <name type="scientific">Thalassobacillus hwangdonensis</name>
    <dbReference type="NCBI Taxonomy" id="546108"/>
    <lineage>
        <taxon>Bacteria</taxon>
        <taxon>Bacillati</taxon>
        <taxon>Bacillota</taxon>
        <taxon>Bacilli</taxon>
        <taxon>Bacillales</taxon>
        <taxon>Bacillaceae</taxon>
        <taxon>Thalassobacillus</taxon>
    </lineage>
</organism>